<gene>
    <name evidence="1" type="ORF">HYY20_05655</name>
</gene>
<dbReference type="Gene3D" id="3.30.40.10">
    <property type="entry name" value="Zinc/RING finger domain, C3HC4 (zinc finger)"/>
    <property type="match status" value="1"/>
</dbReference>
<evidence type="ECO:0000313" key="2">
    <source>
        <dbReference type="Proteomes" id="UP000769766"/>
    </source>
</evidence>
<dbReference type="AlphaFoldDB" id="A0A932CMX4"/>
<organism evidence="1 2">
    <name type="scientific">Tectimicrobiota bacterium</name>
    <dbReference type="NCBI Taxonomy" id="2528274"/>
    <lineage>
        <taxon>Bacteria</taxon>
        <taxon>Pseudomonadati</taxon>
        <taxon>Nitrospinota/Tectimicrobiota group</taxon>
        <taxon>Candidatus Tectimicrobiota</taxon>
    </lineage>
</organism>
<name>A0A932CMX4_UNCTE</name>
<dbReference type="EMBL" id="JACPRF010000174">
    <property type="protein sequence ID" value="MBI2876348.1"/>
    <property type="molecule type" value="Genomic_DNA"/>
</dbReference>
<dbReference type="Proteomes" id="UP000769766">
    <property type="component" value="Unassembled WGS sequence"/>
</dbReference>
<accession>A0A932CMX4</accession>
<reference evidence="1" key="1">
    <citation type="submission" date="2020-07" db="EMBL/GenBank/DDBJ databases">
        <title>Huge and variable diversity of episymbiotic CPR bacteria and DPANN archaea in groundwater ecosystems.</title>
        <authorList>
            <person name="He C.Y."/>
            <person name="Keren R."/>
            <person name="Whittaker M."/>
            <person name="Farag I.F."/>
            <person name="Doudna J."/>
            <person name="Cate J.H.D."/>
            <person name="Banfield J.F."/>
        </authorList>
    </citation>
    <scope>NUCLEOTIDE SEQUENCE</scope>
    <source>
        <strain evidence="1">NC_groundwater_672_Ag_B-0.1um_62_36</strain>
    </source>
</reference>
<dbReference type="InterPro" id="IPR013083">
    <property type="entry name" value="Znf_RING/FYVE/PHD"/>
</dbReference>
<proteinExistence type="predicted"/>
<evidence type="ECO:0000313" key="1">
    <source>
        <dbReference type="EMBL" id="MBI2876348.1"/>
    </source>
</evidence>
<sequence length="136" mass="15266">MMVKVEKTSAVPMGIQCCLCQEWYEPHLVEISLHIGKTMIGNICPNCLKSGPQEVARRMRASAGELRQIAGELQSQARATELRAGNIEQIPPSQWPNEQALARMVQKKALTPMAERKNRKVRAPRRMEVVRTGMDA</sequence>
<comment type="caution">
    <text evidence="1">The sequence shown here is derived from an EMBL/GenBank/DDBJ whole genome shotgun (WGS) entry which is preliminary data.</text>
</comment>
<protein>
    <submittedName>
        <fullName evidence="1">Uncharacterized protein</fullName>
    </submittedName>
</protein>